<dbReference type="InterPro" id="IPR020846">
    <property type="entry name" value="MFS_dom"/>
</dbReference>
<evidence type="ECO:0000256" key="1">
    <source>
        <dbReference type="ARBA" id="ARBA00004651"/>
    </source>
</evidence>
<evidence type="ECO:0000256" key="5">
    <source>
        <dbReference type="ARBA" id="ARBA00022989"/>
    </source>
</evidence>
<evidence type="ECO:0000256" key="4">
    <source>
        <dbReference type="ARBA" id="ARBA00022692"/>
    </source>
</evidence>
<feature type="transmembrane region" description="Helical" evidence="7">
    <location>
        <begin position="141"/>
        <end position="161"/>
    </location>
</feature>
<evidence type="ECO:0000313" key="10">
    <source>
        <dbReference type="Proteomes" id="UP000230776"/>
    </source>
</evidence>
<dbReference type="Pfam" id="PF07690">
    <property type="entry name" value="MFS_1"/>
    <property type="match status" value="1"/>
</dbReference>
<dbReference type="PANTHER" id="PTHR23517">
    <property type="entry name" value="RESISTANCE PROTEIN MDTM, PUTATIVE-RELATED-RELATED"/>
    <property type="match status" value="1"/>
</dbReference>
<dbReference type="EMBL" id="PFAG01000022">
    <property type="protein sequence ID" value="PIR98328.1"/>
    <property type="molecule type" value="Genomic_DNA"/>
</dbReference>
<feature type="domain" description="Major facilitator superfamily (MFS) profile" evidence="8">
    <location>
        <begin position="14"/>
        <end position="193"/>
    </location>
</feature>
<keyword evidence="5 7" id="KW-1133">Transmembrane helix</keyword>
<keyword evidence="3" id="KW-1003">Cell membrane</keyword>
<dbReference type="InterPro" id="IPR036259">
    <property type="entry name" value="MFS_trans_sf"/>
</dbReference>
<dbReference type="Gene3D" id="1.20.1250.20">
    <property type="entry name" value="MFS general substrate transporter like domains"/>
    <property type="match status" value="1"/>
</dbReference>
<dbReference type="SUPFAM" id="SSF103473">
    <property type="entry name" value="MFS general substrate transporter"/>
    <property type="match status" value="1"/>
</dbReference>
<keyword evidence="6 7" id="KW-0472">Membrane</keyword>
<feature type="transmembrane region" description="Helical" evidence="7">
    <location>
        <begin position="102"/>
        <end position="120"/>
    </location>
</feature>
<feature type="transmembrane region" description="Helical" evidence="7">
    <location>
        <begin position="167"/>
        <end position="188"/>
    </location>
</feature>
<comment type="caution">
    <text evidence="9">The sequence shown here is derived from an EMBL/GenBank/DDBJ whole genome shotgun (WGS) entry which is preliminary data.</text>
</comment>
<protein>
    <recommendedName>
        <fullName evidence="8">Major facilitator superfamily (MFS) profile domain-containing protein</fullName>
    </recommendedName>
</protein>
<evidence type="ECO:0000256" key="6">
    <source>
        <dbReference type="ARBA" id="ARBA00023136"/>
    </source>
</evidence>
<feature type="transmembrane region" description="Helical" evidence="7">
    <location>
        <begin position="20"/>
        <end position="39"/>
    </location>
</feature>
<dbReference type="GO" id="GO:0005886">
    <property type="term" value="C:plasma membrane"/>
    <property type="evidence" value="ECO:0007669"/>
    <property type="project" value="UniProtKB-SubCell"/>
</dbReference>
<comment type="subcellular location">
    <subcellularLocation>
        <location evidence="1">Cell membrane</location>
        <topology evidence="1">Multi-pass membrane protein</topology>
    </subcellularLocation>
</comment>
<reference evidence="10" key="1">
    <citation type="submission" date="2017-09" db="EMBL/GenBank/DDBJ databases">
        <title>Depth-based differentiation of microbial function through sediment-hosted aquifers and enrichment of novel symbionts in the deep terrestrial subsurface.</title>
        <authorList>
            <person name="Probst A.J."/>
            <person name="Ladd B."/>
            <person name="Jarett J.K."/>
            <person name="Geller-Mcgrath D.E."/>
            <person name="Sieber C.M.K."/>
            <person name="Emerson J.B."/>
            <person name="Anantharaman K."/>
            <person name="Thomas B.C."/>
            <person name="Malmstrom R."/>
            <person name="Stieglmeier M."/>
            <person name="Klingl A."/>
            <person name="Woyke T."/>
            <person name="Ryan C.M."/>
            <person name="Banfield J.F."/>
        </authorList>
    </citation>
    <scope>NUCLEOTIDE SEQUENCE [LARGE SCALE GENOMIC DNA]</scope>
</reference>
<accession>A0A2H0VGW6</accession>
<dbReference type="Proteomes" id="UP000230776">
    <property type="component" value="Unassembled WGS sequence"/>
</dbReference>
<feature type="transmembrane region" description="Helical" evidence="7">
    <location>
        <begin position="78"/>
        <end position="96"/>
    </location>
</feature>
<dbReference type="GO" id="GO:0022857">
    <property type="term" value="F:transmembrane transporter activity"/>
    <property type="evidence" value="ECO:0007669"/>
    <property type="project" value="InterPro"/>
</dbReference>
<evidence type="ECO:0000256" key="3">
    <source>
        <dbReference type="ARBA" id="ARBA00022475"/>
    </source>
</evidence>
<name>A0A2H0VGW6_9BACT</name>
<evidence type="ECO:0000256" key="7">
    <source>
        <dbReference type="SAM" id="Phobius"/>
    </source>
</evidence>
<sequence length="193" mass="20913">MRPIHNARHAFNKAIRSMLFADSLILVATAMLGPIYALFVEEIGGNLLDAGITFGVFSFTAGIVTLISGNLIDRVKEAELIIVLGLTITGIGFLTYTTVSSMGGLMIAQVIVGMGTAIKYPAFDAVYSKHLDRNKQGREWGAWESIFYFTAAFGSIVGGYIASSFGFQTIFITMAVLSFSAAMFVYLLPRKLL</sequence>
<dbReference type="AlphaFoldDB" id="A0A2H0VGW6"/>
<dbReference type="InterPro" id="IPR011701">
    <property type="entry name" value="MFS"/>
</dbReference>
<keyword evidence="2" id="KW-0813">Transport</keyword>
<evidence type="ECO:0000256" key="2">
    <source>
        <dbReference type="ARBA" id="ARBA00022448"/>
    </source>
</evidence>
<evidence type="ECO:0000313" key="9">
    <source>
        <dbReference type="EMBL" id="PIR98328.1"/>
    </source>
</evidence>
<dbReference type="PROSITE" id="PS50850">
    <property type="entry name" value="MFS"/>
    <property type="match status" value="1"/>
</dbReference>
<proteinExistence type="predicted"/>
<keyword evidence="4 7" id="KW-0812">Transmembrane</keyword>
<dbReference type="InterPro" id="IPR050171">
    <property type="entry name" value="MFS_Transporters"/>
</dbReference>
<gene>
    <name evidence="9" type="ORF">COT88_02335</name>
</gene>
<feature type="transmembrane region" description="Helical" evidence="7">
    <location>
        <begin position="51"/>
        <end position="71"/>
    </location>
</feature>
<organism evidence="9 10">
    <name type="scientific">Candidatus Colwellbacteria bacterium CG10_big_fil_rev_8_21_14_0_10_41_28</name>
    <dbReference type="NCBI Taxonomy" id="1974539"/>
    <lineage>
        <taxon>Bacteria</taxon>
        <taxon>Candidatus Colwelliibacteriota</taxon>
    </lineage>
</organism>
<evidence type="ECO:0000259" key="8">
    <source>
        <dbReference type="PROSITE" id="PS50850"/>
    </source>
</evidence>